<comment type="caution">
    <text evidence="2">The sequence shown here is derived from an EMBL/GenBank/DDBJ whole genome shotgun (WGS) entry which is preliminary data.</text>
</comment>
<keyword evidence="1" id="KW-0732">Signal</keyword>
<keyword evidence="3" id="KW-1185">Reference proteome</keyword>
<evidence type="ECO:0000256" key="1">
    <source>
        <dbReference type="SAM" id="SignalP"/>
    </source>
</evidence>
<dbReference type="Proteomes" id="UP001597100">
    <property type="component" value="Unassembled WGS sequence"/>
</dbReference>
<organism evidence="2 3">
    <name type="scientific">Salinimicrobium gaetbulicola</name>
    <dbReference type="NCBI Taxonomy" id="999702"/>
    <lineage>
        <taxon>Bacteria</taxon>
        <taxon>Pseudomonadati</taxon>
        <taxon>Bacteroidota</taxon>
        <taxon>Flavobacteriia</taxon>
        <taxon>Flavobacteriales</taxon>
        <taxon>Flavobacteriaceae</taxon>
        <taxon>Salinimicrobium</taxon>
    </lineage>
</organism>
<accession>A0ABW3IE09</accession>
<feature type="chain" id="PRO_5047541119" evidence="1">
    <location>
        <begin position="19"/>
        <end position="201"/>
    </location>
</feature>
<proteinExistence type="predicted"/>
<evidence type="ECO:0000313" key="2">
    <source>
        <dbReference type="EMBL" id="MFD0976104.1"/>
    </source>
</evidence>
<protein>
    <submittedName>
        <fullName evidence="2">Uncharacterized protein</fullName>
    </submittedName>
</protein>
<sequence length="201" mass="23010">MRKVLLILCFLSGLNSFAQDDLLLHIDGKTIEISSDQEYDLPINGKMVKVKVSTKDTLLFDTDLFSFLYSKDYKVSSMKLAEGIEQVTIMTAEGSGLLIQKYSAMNPSMLNELMLNEVTKESINYGFEMKRENYSRKLISGQQIEISKAILTYKDETNIYEVASLGRKDEGILIMTMIMDENYSEQGRKLIDLMWDSLTYK</sequence>
<gene>
    <name evidence="2" type="ORF">ACFQ1G_04800</name>
</gene>
<feature type="signal peptide" evidence="1">
    <location>
        <begin position="1"/>
        <end position="18"/>
    </location>
</feature>
<dbReference type="EMBL" id="JBHTJP010000032">
    <property type="protein sequence ID" value="MFD0976104.1"/>
    <property type="molecule type" value="Genomic_DNA"/>
</dbReference>
<evidence type="ECO:0000313" key="3">
    <source>
        <dbReference type="Proteomes" id="UP001597100"/>
    </source>
</evidence>
<dbReference type="RefSeq" id="WP_380737140.1">
    <property type="nucleotide sequence ID" value="NZ_JBHTJP010000032.1"/>
</dbReference>
<name>A0ABW3IE09_9FLAO</name>
<reference evidence="3" key="1">
    <citation type="journal article" date="2019" name="Int. J. Syst. Evol. Microbiol.">
        <title>The Global Catalogue of Microorganisms (GCM) 10K type strain sequencing project: providing services to taxonomists for standard genome sequencing and annotation.</title>
        <authorList>
            <consortium name="The Broad Institute Genomics Platform"/>
            <consortium name="The Broad Institute Genome Sequencing Center for Infectious Disease"/>
            <person name="Wu L."/>
            <person name="Ma J."/>
        </authorList>
    </citation>
    <scope>NUCLEOTIDE SEQUENCE [LARGE SCALE GENOMIC DNA]</scope>
    <source>
        <strain evidence="3">CCUG 60898</strain>
    </source>
</reference>